<evidence type="ECO:0000259" key="2">
    <source>
        <dbReference type="Pfam" id="PF00535"/>
    </source>
</evidence>
<dbReference type="Gene3D" id="3.90.550.10">
    <property type="entry name" value="Spore Coat Polysaccharide Biosynthesis Protein SpsA, Chain A"/>
    <property type="match status" value="2"/>
</dbReference>
<feature type="domain" description="Glycosyltransferase 2-like" evidence="2">
    <location>
        <begin position="361"/>
        <end position="536"/>
    </location>
</feature>
<dbReference type="PANTHER" id="PTHR43179">
    <property type="entry name" value="RHAMNOSYLTRANSFERASE WBBL"/>
    <property type="match status" value="1"/>
</dbReference>
<dbReference type="Gene3D" id="3.40.50.2000">
    <property type="entry name" value="Glycogen Phosphorylase B"/>
    <property type="match status" value="1"/>
</dbReference>
<reference evidence="3" key="2">
    <citation type="submission" date="2021-08" db="EMBL/GenBank/DDBJ databases">
        <authorList>
            <person name="Tani A."/>
            <person name="Ola A."/>
            <person name="Ogura Y."/>
            <person name="Katsura K."/>
            <person name="Hayashi T."/>
        </authorList>
    </citation>
    <scope>NUCLEOTIDE SEQUENCE</scope>
    <source>
        <strain evidence="3">LMG 23639</strain>
    </source>
</reference>
<dbReference type="SUPFAM" id="SSF53756">
    <property type="entry name" value="UDP-Glycosyltransferase/glycogen phosphorylase"/>
    <property type="match status" value="1"/>
</dbReference>
<evidence type="ECO:0000313" key="4">
    <source>
        <dbReference type="Proteomes" id="UP001055102"/>
    </source>
</evidence>
<feature type="domain" description="Glycosyl transferase family 1" evidence="1">
    <location>
        <begin position="1090"/>
        <end position="1263"/>
    </location>
</feature>
<dbReference type="Pfam" id="PF00534">
    <property type="entry name" value="Glycos_transf_1"/>
    <property type="match status" value="1"/>
</dbReference>
<name>A0ABQ4SS04_9HYPH</name>
<keyword evidence="4" id="KW-1185">Reference proteome</keyword>
<dbReference type="EMBL" id="BPQR01000021">
    <property type="protein sequence ID" value="GJE05972.1"/>
    <property type="molecule type" value="Genomic_DNA"/>
</dbReference>
<organism evidence="3 4">
    <name type="scientific">Methylobacterium jeotgali</name>
    <dbReference type="NCBI Taxonomy" id="381630"/>
    <lineage>
        <taxon>Bacteria</taxon>
        <taxon>Pseudomonadati</taxon>
        <taxon>Pseudomonadota</taxon>
        <taxon>Alphaproteobacteria</taxon>
        <taxon>Hyphomicrobiales</taxon>
        <taxon>Methylobacteriaceae</taxon>
        <taxon>Methylobacterium</taxon>
    </lineage>
</organism>
<dbReference type="InterPro" id="IPR001173">
    <property type="entry name" value="Glyco_trans_2-like"/>
</dbReference>
<protein>
    <recommendedName>
        <fullName evidence="5">Glycosyl transferase</fullName>
    </recommendedName>
</protein>
<reference evidence="3" key="1">
    <citation type="journal article" date="2021" name="Front. Microbiol.">
        <title>Comprehensive Comparative Genomics and Phenotyping of Methylobacterium Species.</title>
        <authorList>
            <person name="Alessa O."/>
            <person name="Ogura Y."/>
            <person name="Fujitani Y."/>
            <person name="Takami H."/>
            <person name="Hayashi T."/>
            <person name="Sahin N."/>
            <person name="Tani A."/>
        </authorList>
    </citation>
    <scope>NUCLEOTIDE SEQUENCE</scope>
    <source>
        <strain evidence="3">LMG 23639</strain>
    </source>
</reference>
<proteinExistence type="predicted"/>
<dbReference type="CDD" id="cd04186">
    <property type="entry name" value="GT_2_like_c"/>
    <property type="match status" value="1"/>
</dbReference>
<dbReference type="Pfam" id="PF00535">
    <property type="entry name" value="Glycos_transf_2"/>
    <property type="match status" value="1"/>
</dbReference>
<dbReference type="Proteomes" id="UP001055102">
    <property type="component" value="Unassembled WGS sequence"/>
</dbReference>
<evidence type="ECO:0000313" key="3">
    <source>
        <dbReference type="EMBL" id="GJE05972.1"/>
    </source>
</evidence>
<accession>A0ABQ4SS04</accession>
<dbReference type="CDD" id="cd03801">
    <property type="entry name" value="GT4_PimA-like"/>
    <property type="match status" value="1"/>
</dbReference>
<evidence type="ECO:0008006" key="5">
    <source>
        <dbReference type="Google" id="ProtNLM"/>
    </source>
</evidence>
<evidence type="ECO:0000259" key="1">
    <source>
        <dbReference type="Pfam" id="PF00534"/>
    </source>
</evidence>
<dbReference type="InterPro" id="IPR001296">
    <property type="entry name" value="Glyco_trans_1"/>
</dbReference>
<gene>
    <name evidence="3" type="ORF">AOPFMNJM_1278</name>
</gene>
<comment type="caution">
    <text evidence="3">The sequence shown here is derived from an EMBL/GenBank/DDBJ whole genome shotgun (WGS) entry which is preliminary data.</text>
</comment>
<dbReference type="InterPro" id="IPR029044">
    <property type="entry name" value="Nucleotide-diphossugar_trans"/>
</dbReference>
<dbReference type="PANTHER" id="PTHR43179:SF7">
    <property type="entry name" value="RHAMNOSYLTRANSFERASE WBBL"/>
    <property type="match status" value="1"/>
</dbReference>
<dbReference type="RefSeq" id="WP_238274634.1">
    <property type="nucleotide sequence ID" value="NZ_BPQR01000021.1"/>
</dbReference>
<dbReference type="SUPFAM" id="SSF53448">
    <property type="entry name" value="Nucleotide-diphospho-sugar transferases"/>
    <property type="match status" value="2"/>
</dbReference>
<sequence length="1291" mass="143529">MARLTTYIAGIEKGFKARRKALRQKKIIEESGLFDAKWYAETYWNALEKGEDPALHYLRKGAAEGKNPSKAFDSRLYLLNNPDVVDTGANPLIHYATHGRREGRTALPVRARKAAEGRPPVFTVLVRKTSPDETRRTLASLSGQAWTHWHAIPFERFEAAPASAGAPSATDEEGPADGSVLPALASAGAAIAAARGDFLVFLDGGDILEREALLELSQAREELPYDICYSDETLVGRDDTETVQLKPGWSPELLTTYNYFGRLTAIDAGLARRAVEALGAAPRSEWELNLWASRLTPRIERLPRILSRRRRGDRTRRDDAALGRSVLETYLAADGIAASAESLPNGLFRAVWPLPAEPKISIVIPNKNRFRLISTCIDGLLEKTDYRNIEIIVVDNGSTDADVRAYYESCARSGVRIVAFDEEFNYSRACNRGAEAATGELLLFLNNDIEVTDPDWLTELVRRALVPGVGVVGPKLLYPDGEIQHAGVALGLFTLAAHIYHRTPAAEWGVYGPADLLRNWMAVTGACQLIRRDVFELAGGYDEDFILSYSDIELCARIWKLGFRIVYTPFSVLTHHEGASRGHTNPTDDQILFARRLQALGIGQDPYFHPGLDAFNFAPRLRPGSTKAGIATQLRIDIERMAQPFVAKGAPDAHDDGALAVLAGADWNAFSGRTDIRFTERSAADAARLILTVLGMRRDLRRRFPLALSEGAKGEFADYMKRDALRTLGLGPDYAPWIDAAFAAGFGDRLRQVAFHDRALREREPLLMLPSGRKALLPRLYEVVGIDDLPMAELRWLLASIDEQPVRELMITWATNPDWQEAVPAGGTVFGLVELVRWAAERHGIGQDWLFRQTTPAIMSDAQQVRVAYRGTQAWQDLFPRALEDEGEARALLEHLARRLDATSFLARDWLAARDLGALAREVVRPGLNVLGHFSYPSGLRISVESLAAGLAVNGVPTSLRNVPVSLATDVPLATPAIGCEPYDVTMIHVQPEPLFGEAFRQGGLRPRSPRSYRVGYWYWEFGEIPESWDRAAMECDELWTATSFVAEGLRERYRQPVRVFLPGLELPAFEAVGRRELGLEEGVFTLAFVFHMTSVMERKNPVGLIRAFREAFGDSRDARLVIKTSFGERHPDHVEALREAAEDANVTIIDEVWTYDRTMSLIQASDAYVSLHRSEGLGLTMAEAMLLGRPVIGSRYSGNLEFMNDDNSLLVDCTMVKLNRVYPPYAIGQSWAQPSTAHAAEHMRKLFEDRDFARDLGERGRRSIAETMSYAASGRRMAEHLATITDRLRG</sequence>